<dbReference type="Gene3D" id="1.10.287.1080">
    <property type="entry name" value="MazG-like"/>
    <property type="match status" value="1"/>
</dbReference>
<dbReference type="PIRSF" id="PIRSF029826">
    <property type="entry name" value="UCP029826_pph"/>
    <property type="match status" value="1"/>
</dbReference>
<dbReference type="AlphaFoldDB" id="A0A2H3KLZ2"/>
<dbReference type="PANTHER" id="PTHR46523">
    <property type="entry name" value="DCTP PYROPHOSPHATASE 1"/>
    <property type="match status" value="1"/>
</dbReference>
<sequence length="98" mass="11122">MTIDELTRVINEFVTAKGWYADETKFPQTPRNIATSVVIEAAELLEHFQFGDNPVDKAALAGELADVANYLFQLAYLLDIDLTQAILDKLKVNYDRTW</sequence>
<dbReference type="CDD" id="cd11537">
    <property type="entry name" value="NTP-PPase_RS21-C6_like"/>
    <property type="match status" value="1"/>
</dbReference>
<evidence type="ECO:0000313" key="2">
    <source>
        <dbReference type="Proteomes" id="UP000220922"/>
    </source>
</evidence>
<proteinExistence type="predicted"/>
<organism evidence="1 2">
    <name type="scientific">Candidatus Chloroploca asiatica</name>
    <dbReference type="NCBI Taxonomy" id="1506545"/>
    <lineage>
        <taxon>Bacteria</taxon>
        <taxon>Bacillati</taxon>
        <taxon>Chloroflexota</taxon>
        <taxon>Chloroflexia</taxon>
        <taxon>Chloroflexales</taxon>
        <taxon>Chloroflexineae</taxon>
        <taxon>Oscillochloridaceae</taxon>
        <taxon>Candidatus Chloroploca</taxon>
    </lineage>
</organism>
<dbReference type="SUPFAM" id="SSF101386">
    <property type="entry name" value="all-alpha NTP pyrophosphatases"/>
    <property type="match status" value="1"/>
</dbReference>
<keyword evidence="1" id="KW-0378">Hydrolase</keyword>
<dbReference type="GO" id="GO:0009143">
    <property type="term" value="P:nucleoside triphosphate catabolic process"/>
    <property type="evidence" value="ECO:0007669"/>
    <property type="project" value="InterPro"/>
</dbReference>
<dbReference type="RefSeq" id="WP_097652555.1">
    <property type="nucleotide sequence ID" value="NZ_LYXE01000085.1"/>
</dbReference>
<keyword evidence="2" id="KW-1185">Reference proteome</keyword>
<dbReference type="OrthoDB" id="9791898at2"/>
<comment type="caution">
    <text evidence="1">The sequence shown here is derived from an EMBL/GenBank/DDBJ whole genome shotgun (WGS) entry which is preliminary data.</text>
</comment>
<evidence type="ECO:0000313" key="1">
    <source>
        <dbReference type="EMBL" id="PDV99056.1"/>
    </source>
</evidence>
<dbReference type="Proteomes" id="UP000220922">
    <property type="component" value="Unassembled WGS sequence"/>
</dbReference>
<dbReference type="EMBL" id="LYXE01000085">
    <property type="protein sequence ID" value="PDV99056.1"/>
    <property type="molecule type" value="Genomic_DNA"/>
</dbReference>
<dbReference type="PANTHER" id="PTHR46523:SF1">
    <property type="entry name" value="DCTP PYROPHOSPHATASE 1"/>
    <property type="match status" value="1"/>
</dbReference>
<dbReference type="InterPro" id="IPR052555">
    <property type="entry name" value="dCTP_Pyrophosphatase"/>
</dbReference>
<name>A0A2H3KLZ2_9CHLR</name>
<dbReference type="GO" id="GO:0047429">
    <property type="term" value="F:nucleoside triphosphate diphosphatase activity"/>
    <property type="evidence" value="ECO:0007669"/>
    <property type="project" value="InterPro"/>
</dbReference>
<gene>
    <name evidence="1" type="ORF">A9Q02_13930</name>
</gene>
<accession>A0A2H3KLZ2</accession>
<protein>
    <submittedName>
        <fullName evidence="1">Nucleotide pyrophosphohydrolase</fullName>
    </submittedName>
</protein>
<reference evidence="1 2" key="1">
    <citation type="submission" date="2016-05" db="EMBL/GenBank/DDBJ databases">
        <authorList>
            <person name="Lavstsen T."/>
            <person name="Jespersen J.S."/>
        </authorList>
    </citation>
    <scope>NUCLEOTIDE SEQUENCE [LARGE SCALE GENOMIC DNA]</scope>
    <source>
        <strain evidence="1 2">B7-9</strain>
    </source>
</reference>
<dbReference type="InterPro" id="IPR025984">
    <property type="entry name" value="DCTPP"/>
</dbReference>